<accession>A0A8S1WWI3</accession>
<comment type="caution">
    <text evidence="1">The sequence shown here is derived from an EMBL/GenBank/DDBJ whole genome shotgun (WGS) entry which is preliminary data.</text>
</comment>
<dbReference type="AlphaFoldDB" id="A0A8S1WWI3"/>
<name>A0A8S1WWI3_PAROT</name>
<keyword evidence="2" id="KW-1185">Reference proteome</keyword>
<evidence type="ECO:0000313" key="2">
    <source>
        <dbReference type="Proteomes" id="UP000683925"/>
    </source>
</evidence>
<organism evidence="1 2">
    <name type="scientific">Paramecium octaurelia</name>
    <dbReference type="NCBI Taxonomy" id="43137"/>
    <lineage>
        <taxon>Eukaryota</taxon>
        <taxon>Sar</taxon>
        <taxon>Alveolata</taxon>
        <taxon>Ciliophora</taxon>
        <taxon>Intramacronucleata</taxon>
        <taxon>Oligohymenophorea</taxon>
        <taxon>Peniculida</taxon>
        <taxon>Parameciidae</taxon>
        <taxon>Paramecium</taxon>
    </lineage>
</organism>
<dbReference type="Proteomes" id="UP000683925">
    <property type="component" value="Unassembled WGS sequence"/>
</dbReference>
<reference evidence="1" key="1">
    <citation type="submission" date="2021-01" db="EMBL/GenBank/DDBJ databases">
        <authorList>
            <consortium name="Genoscope - CEA"/>
            <person name="William W."/>
        </authorList>
    </citation>
    <scope>NUCLEOTIDE SEQUENCE</scope>
</reference>
<evidence type="ECO:0000313" key="1">
    <source>
        <dbReference type="EMBL" id="CAD8190146.1"/>
    </source>
</evidence>
<protein>
    <submittedName>
        <fullName evidence="1">Uncharacterized protein</fullName>
    </submittedName>
</protein>
<sequence length="147" mass="17607">MVALFQSALKKRMLTLIKILSECNDYHQVRLSYAPPIQHLAGIVLMVEVHLQIYKIYMIQLLLLINLELCKIYNYKFSEQPQKRHTVSNLHQIRHVLQRLLDSLNRYSNVESQKQIGKQSYQRAKGQHLKEVQKELYLQRLLWLVYF</sequence>
<proteinExistence type="predicted"/>
<gene>
    <name evidence="1" type="ORF">POCTA_138.1.T0960194</name>
</gene>
<dbReference type="EMBL" id="CAJJDP010000095">
    <property type="protein sequence ID" value="CAD8190146.1"/>
    <property type="molecule type" value="Genomic_DNA"/>
</dbReference>